<evidence type="ECO:0000313" key="4">
    <source>
        <dbReference type="Proteomes" id="UP000319257"/>
    </source>
</evidence>
<gene>
    <name evidence="3" type="ORF">E0L32_002983</name>
</gene>
<organism evidence="3 4">
    <name type="scientific">Thyridium curvatum</name>
    <dbReference type="NCBI Taxonomy" id="1093900"/>
    <lineage>
        <taxon>Eukaryota</taxon>
        <taxon>Fungi</taxon>
        <taxon>Dikarya</taxon>
        <taxon>Ascomycota</taxon>
        <taxon>Pezizomycotina</taxon>
        <taxon>Sordariomycetes</taxon>
        <taxon>Sordariomycetidae</taxon>
        <taxon>Thyridiales</taxon>
        <taxon>Thyridiaceae</taxon>
        <taxon>Thyridium</taxon>
    </lineage>
</organism>
<proteinExistence type="predicted"/>
<dbReference type="InterPro" id="IPR020845">
    <property type="entry name" value="AMP-binding_CS"/>
</dbReference>
<dbReference type="GeneID" id="41970430"/>
<dbReference type="InParanoid" id="A0A507B6I0"/>
<evidence type="ECO:0008006" key="5">
    <source>
        <dbReference type="Google" id="ProtNLM"/>
    </source>
</evidence>
<dbReference type="PROSITE" id="PS00455">
    <property type="entry name" value="AMP_BINDING"/>
    <property type="match status" value="1"/>
</dbReference>
<dbReference type="SUPFAM" id="SSF56801">
    <property type="entry name" value="Acetyl-CoA synthetase-like"/>
    <property type="match status" value="1"/>
</dbReference>
<dbReference type="InterPro" id="IPR045851">
    <property type="entry name" value="AMP-bd_C_sf"/>
</dbReference>
<keyword evidence="4" id="KW-1185">Reference proteome</keyword>
<dbReference type="Pfam" id="PF00501">
    <property type="entry name" value="AMP-binding"/>
    <property type="match status" value="1"/>
</dbReference>
<dbReference type="InterPro" id="IPR000873">
    <property type="entry name" value="AMP-dep_synth/lig_dom"/>
</dbReference>
<dbReference type="InterPro" id="IPR025110">
    <property type="entry name" value="AMP-bd_C"/>
</dbReference>
<dbReference type="Pfam" id="PF13193">
    <property type="entry name" value="AMP-binding_C"/>
    <property type="match status" value="1"/>
</dbReference>
<feature type="domain" description="AMP-binding enzyme C-terminal" evidence="2">
    <location>
        <begin position="456"/>
        <end position="533"/>
    </location>
</feature>
<name>A0A507B6I0_9PEZI</name>
<evidence type="ECO:0000259" key="1">
    <source>
        <dbReference type="Pfam" id="PF00501"/>
    </source>
</evidence>
<reference evidence="3 4" key="1">
    <citation type="submission" date="2019-06" db="EMBL/GenBank/DDBJ databases">
        <title>Draft genome sequence of the filamentous fungus Phialemoniopsis curvata isolated from diesel fuel.</title>
        <authorList>
            <person name="Varaljay V.A."/>
            <person name="Lyon W.J."/>
            <person name="Crouch A.L."/>
            <person name="Drake C.E."/>
            <person name="Hollomon J.M."/>
            <person name="Nadeau L.J."/>
            <person name="Nunn H.S."/>
            <person name="Stevenson B.S."/>
            <person name="Bojanowski C.L."/>
            <person name="Crookes-Goodson W.J."/>
        </authorList>
    </citation>
    <scope>NUCLEOTIDE SEQUENCE [LARGE SCALE GENOMIC DNA]</scope>
    <source>
        <strain evidence="3 4">D216</strain>
    </source>
</reference>
<dbReference type="Gene3D" id="3.30.300.30">
    <property type="match status" value="1"/>
</dbReference>
<dbReference type="GO" id="GO:0016405">
    <property type="term" value="F:CoA-ligase activity"/>
    <property type="evidence" value="ECO:0007669"/>
    <property type="project" value="TreeGrafter"/>
</dbReference>
<sequence length="560" mass="61654">MIIQSKLPDIECPTHLTVWEWAFEDAKSSLLYNVAPEEIGGYADATTSQRLDFFQVKEHATHLCTALVKKYGLQPQDTMSLFSRNSIWYPVAMFATLRAGGTVNGASPAYGEAEMTSALKTAHTRFIMAASSCIQVALAAAKAAGIPRDRIFLLEGRHDDLTTISELIDIGREYGRYGQSPIFRIPPGKTNDICGFLTFSSGTTGFPKAVMLSHKNAIAQCIQLKAVALPEKKRQLACLPLFHISGLIRFVLWPVASNDECVMLPQFTMESFLEAIAKYRITDLSLVPSIVIRLLGDPVVDRYDLSSLRRLASGAAPLGAEVLERLRQKMPWTGFRQSYGLTESCCCVSTHPPEYYDYQYGNNSGVLLGSTVVKVIDTITGKELGIDETGEILVKGPQVGMGYLANPRETAETFGSDGFLHTGDVGKIDSQGFIHIVDRIKEMIKVKGQQVAPADLEHLLIGHPSVADCAVIGVPDHYSAERPKAFVVLKPGIEPTESLGHELMKYIKERRVRYKWVKEVEFISEIPKNPSGKILRRVLKANKGAALGPVVKDAQDRARL</sequence>
<dbReference type="InterPro" id="IPR042099">
    <property type="entry name" value="ANL_N_sf"/>
</dbReference>
<feature type="domain" description="AMP-dependent synthetase/ligase" evidence="1">
    <location>
        <begin position="47"/>
        <end position="404"/>
    </location>
</feature>
<dbReference type="PANTHER" id="PTHR24096">
    <property type="entry name" value="LONG-CHAIN-FATTY-ACID--COA LIGASE"/>
    <property type="match status" value="1"/>
</dbReference>
<evidence type="ECO:0000313" key="3">
    <source>
        <dbReference type="EMBL" id="TPX17882.1"/>
    </source>
</evidence>
<dbReference type="PANTHER" id="PTHR24096:SF422">
    <property type="entry name" value="BCDNA.GH02901"/>
    <property type="match status" value="1"/>
</dbReference>
<protein>
    <recommendedName>
        <fullName evidence="5">4-coumarate--CoA ligase</fullName>
    </recommendedName>
</protein>
<dbReference type="STRING" id="1093900.A0A507B6I0"/>
<evidence type="ECO:0000259" key="2">
    <source>
        <dbReference type="Pfam" id="PF13193"/>
    </source>
</evidence>
<dbReference type="RefSeq" id="XP_030999593.1">
    <property type="nucleotide sequence ID" value="XM_031137232.1"/>
</dbReference>
<accession>A0A507B6I0</accession>
<comment type="caution">
    <text evidence="3">The sequence shown here is derived from an EMBL/GenBank/DDBJ whole genome shotgun (WGS) entry which is preliminary data.</text>
</comment>
<dbReference type="Gene3D" id="3.40.50.12780">
    <property type="entry name" value="N-terminal domain of ligase-like"/>
    <property type="match status" value="1"/>
</dbReference>
<dbReference type="AlphaFoldDB" id="A0A507B6I0"/>
<dbReference type="Proteomes" id="UP000319257">
    <property type="component" value="Unassembled WGS sequence"/>
</dbReference>
<dbReference type="EMBL" id="SKBQ01000012">
    <property type="protein sequence ID" value="TPX17882.1"/>
    <property type="molecule type" value="Genomic_DNA"/>
</dbReference>
<dbReference type="OrthoDB" id="6509636at2759"/>